<evidence type="ECO:0000313" key="3">
    <source>
        <dbReference type="Proteomes" id="UP001501866"/>
    </source>
</evidence>
<organism evidence="2 3">
    <name type="scientific">Streptomyces virens</name>
    <dbReference type="NCBI Taxonomy" id="285572"/>
    <lineage>
        <taxon>Bacteria</taxon>
        <taxon>Bacillati</taxon>
        <taxon>Actinomycetota</taxon>
        <taxon>Actinomycetes</taxon>
        <taxon>Kitasatosporales</taxon>
        <taxon>Streptomycetaceae</taxon>
        <taxon>Streptomyces</taxon>
    </lineage>
</organism>
<sequence>MRVTEVLTQVDGQVRGGRLIVQVAERNDLNGSSHQGSKEAKGCSGSPHSRPYVPCAVRGTDGRERQPAAASALRNQEKTDREAEGMPPAGPASSSTPGMSSVHTGPP</sequence>
<feature type="region of interest" description="Disordered" evidence="1">
    <location>
        <begin position="25"/>
        <end position="107"/>
    </location>
</feature>
<comment type="caution">
    <text evidence="2">The sequence shown here is derived from an EMBL/GenBank/DDBJ whole genome shotgun (WGS) entry which is preliminary data.</text>
</comment>
<dbReference type="EMBL" id="BAAAUH010000038">
    <property type="protein sequence ID" value="GAA3190664.1"/>
    <property type="molecule type" value="Genomic_DNA"/>
</dbReference>
<keyword evidence="3" id="KW-1185">Reference proteome</keyword>
<accession>A0ABP6PUA9</accession>
<evidence type="ECO:0000256" key="1">
    <source>
        <dbReference type="SAM" id="MobiDB-lite"/>
    </source>
</evidence>
<protein>
    <submittedName>
        <fullName evidence="2">Uncharacterized protein</fullName>
    </submittedName>
</protein>
<feature type="compositionally biased region" description="Low complexity" evidence="1">
    <location>
        <begin position="85"/>
        <end position="101"/>
    </location>
</feature>
<name>A0ABP6PUA9_9ACTN</name>
<reference evidence="3" key="1">
    <citation type="journal article" date="2019" name="Int. J. Syst. Evol. Microbiol.">
        <title>The Global Catalogue of Microorganisms (GCM) 10K type strain sequencing project: providing services to taxonomists for standard genome sequencing and annotation.</title>
        <authorList>
            <consortium name="The Broad Institute Genomics Platform"/>
            <consortium name="The Broad Institute Genome Sequencing Center for Infectious Disease"/>
            <person name="Wu L."/>
            <person name="Ma J."/>
        </authorList>
    </citation>
    <scope>NUCLEOTIDE SEQUENCE [LARGE SCALE GENOMIC DNA]</scope>
    <source>
        <strain evidence="3">JCM 9095</strain>
    </source>
</reference>
<feature type="compositionally biased region" description="Basic and acidic residues" evidence="1">
    <location>
        <begin position="75"/>
        <end position="84"/>
    </location>
</feature>
<gene>
    <name evidence="2" type="ORF">GCM10010451_45570</name>
</gene>
<evidence type="ECO:0000313" key="2">
    <source>
        <dbReference type="EMBL" id="GAA3190664.1"/>
    </source>
</evidence>
<dbReference type="Proteomes" id="UP001501866">
    <property type="component" value="Unassembled WGS sequence"/>
</dbReference>
<proteinExistence type="predicted"/>